<evidence type="ECO:0000313" key="1">
    <source>
        <dbReference type="EMBL" id="CAB4154617.1"/>
    </source>
</evidence>
<gene>
    <name evidence="1" type="ORF">UFOVP653_15</name>
</gene>
<proteinExistence type="predicted"/>
<sequence>MDYGQEVAAMLEHLDSNRTPEELTYFMRCMSFAIAQASVYVNTMAQQDEVLEHIFAACRAEAKSAFAEKCGMSGAEFLEHCFKPEKFNG</sequence>
<name>A0A6J5N787_9CAUD</name>
<dbReference type="EMBL" id="LR796613">
    <property type="protein sequence ID" value="CAB4154617.1"/>
    <property type="molecule type" value="Genomic_DNA"/>
</dbReference>
<organism evidence="1">
    <name type="scientific">uncultured Caudovirales phage</name>
    <dbReference type="NCBI Taxonomy" id="2100421"/>
    <lineage>
        <taxon>Viruses</taxon>
        <taxon>Duplodnaviria</taxon>
        <taxon>Heunggongvirae</taxon>
        <taxon>Uroviricota</taxon>
        <taxon>Caudoviricetes</taxon>
        <taxon>Peduoviridae</taxon>
        <taxon>Maltschvirus</taxon>
        <taxon>Maltschvirus maltsch</taxon>
    </lineage>
</organism>
<protein>
    <submittedName>
        <fullName evidence="1">Uncharacterized protein</fullName>
    </submittedName>
</protein>
<reference evidence="1" key="1">
    <citation type="submission" date="2020-04" db="EMBL/GenBank/DDBJ databases">
        <authorList>
            <person name="Chiriac C."/>
            <person name="Salcher M."/>
            <person name="Ghai R."/>
            <person name="Kavagutti S V."/>
        </authorList>
    </citation>
    <scope>NUCLEOTIDE SEQUENCE</scope>
</reference>
<accession>A0A6J5N787</accession>